<reference evidence="2 3" key="1">
    <citation type="submission" date="2017-08" db="EMBL/GenBank/DDBJ databases">
        <title>WGS of Clinical strains of the CDC Group NO-1 linked to zoonotic infections in humans.</title>
        <authorList>
            <person name="Bernier A.-M."/>
            <person name="Bernard K."/>
        </authorList>
    </citation>
    <scope>NUCLEOTIDE SEQUENCE [LARGE SCALE GENOMIC DNA]</scope>
    <source>
        <strain evidence="2 3">NML00-0135</strain>
    </source>
</reference>
<name>A0A2A2AJX9_9BURK</name>
<sequence length="105" mass="11374">MSARAGRATAFSQRQVRWLGAIGKAPKKCTKKPATRQAWPESGNDNDDGRGSFRLQARNFAQTRIQCCVLRAACCVLRAACCVLRAACCVLRAAASSQVFIGQQL</sequence>
<feature type="region of interest" description="Disordered" evidence="1">
    <location>
        <begin position="28"/>
        <end position="50"/>
    </location>
</feature>
<dbReference type="EMBL" id="NSJB01000001">
    <property type="protein sequence ID" value="PAT38041.1"/>
    <property type="molecule type" value="Genomic_DNA"/>
</dbReference>
<gene>
    <name evidence="2" type="ORF">CK625_00410</name>
</gene>
<evidence type="ECO:0000256" key="1">
    <source>
        <dbReference type="SAM" id="MobiDB-lite"/>
    </source>
</evidence>
<comment type="caution">
    <text evidence="2">The sequence shown here is derived from an EMBL/GenBank/DDBJ whole genome shotgun (WGS) entry which is preliminary data.</text>
</comment>
<evidence type="ECO:0000313" key="3">
    <source>
        <dbReference type="Proteomes" id="UP000218054"/>
    </source>
</evidence>
<accession>A0A2A2AJX9</accession>
<keyword evidence="3" id="KW-1185">Reference proteome</keyword>
<evidence type="ECO:0000313" key="2">
    <source>
        <dbReference type="EMBL" id="PAT38041.1"/>
    </source>
</evidence>
<proteinExistence type="predicted"/>
<protein>
    <submittedName>
        <fullName evidence="2">Uncharacterized protein</fullName>
    </submittedName>
</protein>
<dbReference type="AlphaFoldDB" id="A0A2A2AJX9"/>
<organism evidence="2 3">
    <name type="scientific">Vandammella animalimorsus</name>
    <dbReference type="NCBI Taxonomy" id="2029117"/>
    <lineage>
        <taxon>Bacteria</taxon>
        <taxon>Pseudomonadati</taxon>
        <taxon>Pseudomonadota</taxon>
        <taxon>Betaproteobacteria</taxon>
        <taxon>Burkholderiales</taxon>
        <taxon>Comamonadaceae</taxon>
        <taxon>Vandammella</taxon>
    </lineage>
</organism>
<dbReference type="Proteomes" id="UP000218054">
    <property type="component" value="Unassembled WGS sequence"/>
</dbReference>